<dbReference type="Gramene" id="PGSC0003DMT400013063">
    <property type="protein sequence ID" value="PGSC0003DMT400013063"/>
    <property type="gene ID" value="PGSC0003DMG400005096"/>
</dbReference>
<dbReference type="AlphaFoldDB" id="M1A287"/>
<keyword evidence="3" id="KW-1185">Reference proteome</keyword>
<dbReference type="InParanoid" id="M1A287"/>
<feature type="compositionally biased region" description="Polar residues" evidence="1">
    <location>
        <begin position="1"/>
        <end position="49"/>
    </location>
</feature>
<dbReference type="Proteomes" id="UP000011115">
    <property type="component" value="Unassembled WGS sequence"/>
</dbReference>
<proteinExistence type="predicted"/>
<sequence length="155" mass="16637">MAIGTDQPTLTAETQQTQIHHDSNNALSSGSRHSIAGNNTSTFRTNYTPNREGGKGVYKPNPTSNSSSGYYAGSITNVHGSSRSSISEKYEEQENNLTHSLTHDQYNQLLNLLGNIHVHGEATNDGHRDSVDNLANGHGAVNLAGPFSEEASGDW</sequence>
<evidence type="ECO:0000256" key="1">
    <source>
        <dbReference type="SAM" id="MobiDB-lite"/>
    </source>
</evidence>
<feature type="region of interest" description="Disordered" evidence="1">
    <location>
        <begin position="1"/>
        <end position="95"/>
    </location>
</feature>
<dbReference type="PaxDb" id="4113-PGSC0003DMT400013063"/>
<accession>M1A287</accession>
<feature type="compositionally biased region" description="Polar residues" evidence="1">
    <location>
        <begin position="61"/>
        <end position="85"/>
    </location>
</feature>
<name>M1A287_SOLTU</name>
<dbReference type="HOGENOM" id="CLU_1698595_0_0_1"/>
<dbReference type="EnsemblPlants" id="PGSC0003DMT400013063">
    <property type="protein sequence ID" value="PGSC0003DMT400013063"/>
    <property type="gene ID" value="PGSC0003DMG400005096"/>
</dbReference>
<evidence type="ECO:0000313" key="3">
    <source>
        <dbReference type="Proteomes" id="UP000011115"/>
    </source>
</evidence>
<reference evidence="3" key="1">
    <citation type="journal article" date="2011" name="Nature">
        <title>Genome sequence and analysis of the tuber crop potato.</title>
        <authorList>
            <consortium name="The Potato Genome Sequencing Consortium"/>
        </authorList>
    </citation>
    <scope>NUCLEOTIDE SEQUENCE [LARGE SCALE GENOMIC DNA]</scope>
    <source>
        <strain evidence="3">cv. DM1-3 516 R44</strain>
    </source>
</reference>
<reference evidence="2" key="2">
    <citation type="submission" date="2015-06" db="UniProtKB">
        <authorList>
            <consortium name="EnsemblPlants"/>
        </authorList>
    </citation>
    <scope>IDENTIFICATION</scope>
    <source>
        <strain evidence="2">DM1-3 516 R44</strain>
    </source>
</reference>
<evidence type="ECO:0000313" key="2">
    <source>
        <dbReference type="EnsemblPlants" id="PGSC0003DMT400013063"/>
    </source>
</evidence>
<organism evidence="2 3">
    <name type="scientific">Solanum tuberosum</name>
    <name type="common">Potato</name>
    <dbReference type="NCBI Taxonomy" id="4113"/>
    <lineage>
        <taxon>Eukaryota</taxon>
        <taxon>Viridiplantae</taxon>
        <taxon>Streptophyta</taxon>
        <taxon>Embryophyta</taxon>
        <taxon>Tracheophyta</taxon>
        <taxon>Spermatophyta</taxon>
        <taxon>Magnoliopsida</taxon>
        <taxon>eudicotyledons</taxon>
        <taxon>Gunneridae</taxon>
        <taxon>Pentapetalae</taxon>
        <taxon>asterids</taxon>
        <taxon>lamiids</taxon>
        <taxon>Solanales</taxon>
        <taxon>Solanaceae</taxon>
        <taxon>Solanoideae</taxon>
        <taxon>Solaneae</taxon>
        <taxon>Solanum</taxon>
    </lineage>
</organism>
<protein>
    <submittedName>
        <fullName evidence="2">Uncharacterized protein</fullName>
    </submittedName>
</protein>